<evidence type="ECO:0000313" key="2">
    <source>
        <dbReference type="Proteomes" id="UP000827872"/>
    </source>
</evidence>
<dbReference type="EMBL" id="CM037616">
    <property type="protein sequence ID" value="KAH7991201.1"/>
    <property type="molecule type" value="Genomic_DNA"/>
</dbReference>
<accession>A0ACB8EEW4</accession>
<dbReference type="Proteomes" id="UP000827872">
    <property type="component" value="Linkage Group LG03"/>
</dbReference>
<evidence type="ECO:0000313" key="1">
    <source>
        <dbReference type="EMBL" id="KAH7991201.1"/>
    </source>
</evidence>
<reference evidence="1" key="1">
    <citation type="submission" date="2021-08" db="EMBL/GenBank/DDBJ databases">
        <title>The first chromosome-level gecko genome reveals the dynamic sex chromosomes of Neotropical dwarf geckos (Sphaerodactylidae: Sphaerodactylus).</title>
        <authorList>
            <person name="Pinto B.J."/>
            <person name="Keating S.E."/>
            <person name="Gamble T."/>
        </authorList>
    </citation>
    <scope>NUCLEOTIDE SEQUENCE</scope>
    <source>
        <strain evidence="1">TG3544</strain>
    </source>
</reference>
<keyword evidence="2" id="KW-1185">Reference proteome</keyword>
<organism evidence="1 2">
    <name type="scientific">Sphaerodactylus townsendi</name>
    <dbReference type="NCBI Taxonomy" id="933632"/>
    <lineage>
        <taxon>Eukaryota</taxon>
        <taxon>Metazoa</taxon>
        <taxon>Chordata</taxon>
        <taxon>Craniata</taxon>
        <taxon>Vertebrata</taxon>
        <taxon>Euteleostomi</taxon>
        <taxon>Lepidosauria</taxon>
        <taxon>Squamata</taxon>
        <taxon>Bifurcata</taxon>
        <taxon>Gekkota</taxon>
        <taxon>Sphaerodactylidae</taxon>
        <taxon>Sphaerodactylus</taxon>
    </lineage>
</organism>
<sequence length="167" mass="18468">MILQLLLLLSLIPCKVGGARCPSTVTMDEIGPLNCFRPGDHLITGLVSVIFTSLPSQTFREPPFAKGWRRAEEEWHLLSFSLAIEEISQNLRLLPSNVTLGYTVHDNTAHPREMYNTVPDLIPSAQEAITNCECGGWNNLVAALEGSLFEISIDVSTFLSTFRVPQV</sequence>
<comment type="caution">
    <text evidence="1">The sequence shown here is derived from an EMBL/GenBank/DDBJ whole genome shotgun (WGS) entry which is preliminary data.</text>
</comment>
<name>A0ACB8EEW4_9SAUR</name>
<proteinExistence type="predicted"/>
<gene>
    <name evidence="1" type="ORF">K3G42_002790</name>
</gene>
<protein>
    <submittedName>
        <fullName evidence="1">Uncharacterized protein</fullName>
    </submittedName>
</protein>